<reference evidence="2" key="1">
    <citation type="journal article" date="2011" name="Stand. Genomic Sci.">
        <title>Genome sequence of the filamentous, gliding Thiothrix nivea neotype strain (JP2(T)).</title>
        <authorList>
            <person name="Lapidus A."/>
            <person name="Nolan M."/>
            <person name="Lucas S."/>
            <person name="Glavina Del Rio T."/>
            <person name="Tice H."/>
            <person name="Cheng J.F."/>
            <person name="Tapia R."/>
            <person name="Han C."/>
            <person name="Goodwin L."/>
            <person name="Pitluck S."/>
            <person name="Liolios K."/>
            <person name="Pagani I."/>
            <person name="Ivanova N."/>
            <person name="Huntemann M."/>
            <person name="Mavromatis K."/>
            <person name="Mikhailova N."/>
            <person name="Pati A."/>
            <person name="Chen A."/>
            <person name="Palaniappan K."/>
            <person name="Land M."/>
            <person name="Brambilla E.M."/>
            <person name="Rohde M."/>
            <person name="Abt B."/>
            <person name="Verbarg S."/>
            <person name="Goker M."/>
            <person name="Bristow J."/>
            <person name="Eisen J.A."/>
            <person name="Markowitz V."/>
            <person name="Hugenholtz P."/>
            <person name="Kyrpides N.C."/>
            <person name="Klenk H.P."/>
            <person name="Woyke T."/>
        </authorList>
    </citation>
    <scope>NUCLEOTIDE SEQUENCE [LARGE SCALE GENOMIC DNA]</scope>
    <source>
        <strain evidence="2">ATCC 35100 / DSM 5205 / JP2</strain>
    </source>
</reference>
<dbReference type="OrthoDB" id="9789432at2"/>
<sequence>MFGHDRDGMRRYYLQCWKKFQQKQPLDALGQQVAQVIAEHPEYHKLLEQTDAALQRDYLPENGETNPFLHMGLHLGIREQAATNRPVGISEIYRQLVIQYGTLDAEHRMMDCLAESIWLAQRNQTAPDEAAYLDCLKKASN</sequence>
<keyword evidence="2" id="KW-1185">Reference proteome</keyword>
<protein>
    <recommendedName>
        <fullName evidence="3">DUF1841 domain-containing protein</fullName>
    </recommendedName>
</protein>
<evidence type="ECO:0000313" key="2">
    <source>
        <dbReference type="Proteomes" id="UP000005317"/>
    </source>
</evidence>
<accession>A0A656HAI5</accession>
<organism evidence="1 2">
    <name type="scientific">Thiothrix nivea (strain ATCC 35100 / DSM 5205 / JP2)</name>
    <dbReference type="NCBI Taxonomy" id="870187"/>
    <lineage>
        <taxon>Bacteria</taxon>
        <taxon>Pseudomonadati</taxon>
        <taxon>Pseudomonadota</taxon>
        <taxon>Gammaproteobacteria</taxon>
        <taxon>Thiotrichales</taxon>
        <taxon>Thiotrichaceae</taxon>
        <taxon>Thiothrix</taxon>
    </lineage>
</organism>
<dbReference type="EMBL" id="JH651384">
    <property type="protein sequence ID" value="EIJ33297.1"/>
    <property type="molecule type" value="Genomic_DNA"/>
</dbReference>
<evidence type="ECO:0008006" key="3">
    <source>
        <dbReference type="Google" id="ProtNLM"/>
    </source>
</evidence>
<dbReference type="Proteomes" id="UP000005317">
    <property type="component" value="Unassembled WGS sequence"/>
</dbReference>
<dbReference type="RefSeq" id="WP_002707251.1">
    <property type="nucleotide sequence ID" value="NZ_JH651384.1"/>
</dbReference>
<proteinExistence type="predicted"/>
<dbReference type="InterPro" id="IPR014993">
    <property type="entry name" value="DUF1841"/>
</dbReference>
<evidence type="ECO:0000313" key="1">
    <source>
        <dbReference type="EMBL" id="EIJ33297.1"/>
    </source>
</evidence>
<name>A0A656HAI5_THINJ</name>
<dbReference type="AlphaFoldDB" id="A0A656HAI5"/>
<gene>
    <name evidence="1" type="ORF">Thini_0660</name>
</gene>
<dbReference type="Pfam" id="PF08897">
    <property type="entry name" value="DUF1841"/>
    <property type="match status" value="1"/>
</dbReference>